<dbReference type="EMBL" id="BMJN01000015">
    <property type="protein sequence ID" value="GGE31148.1"/>
    <property type="molecule type" value="Genomic_DNA"/>
</dbReference>
<gene>
    <name evidence="1" type="ORF">GCM10011510_10540</name>
</gene>
<evidence type="ECO:0000313" key="1">
    <source>
        <dbReference type="EMBL" id="GGE31148.1"/>
    </source>
</evidence>
<name>A0A917A6X0_9STRE</name>
<dbReference type="OrthoDB" id="2234771at2"/>
<comment type="caution">
    <text evidence="1">The sequence shown here is derived from an EMBL/GenBank/DDBJ whole genome shotgun (WGS) entry which is preliminary data.</text>
</comment>
<keyword evidence="2" id="KW-1185">Reference proteome</keyword>
<accession>A0A917A6X0</accession>
<dbReference type="Proteomes" id="UP000660801">
    <property type="component" value="Unassembled WGS sequence"/>
</dbReference>
<dbReference type="InterPro" id="IPR014924">
    <property type="entry name" value="DUF1803"/>
</dbReference>
<dbReference type="RefSeq" id="WP_068988795.1">
    <property type="nucleotide sequence ID" value="NZ_BMJN01000015.1"/>
</dbReference>
<evidence type="ECO:0008006" key="3">
    <source>
        <dbReference type="Google" id="ProtNLM"/>
    </source>
</evidence>
<reference evidence="1" key="1">
    <citation type="journal article" date="2014" name="Int. J. Syst. Evol. Microbiol.">
        <title>Complete genome sequence of Corynebacterium casei LMG S-19264T (=DSM 44701T), isolated from a smear-ripened cheese.</title>
        <authorList>
            <consortium name="US DOE Joint Genome Institute (JGI-PGF)"/>
            <person name="Walter F."/>
            <person name="Albersmeier A."/>
            <person name="Kalinowski J."/>
            <person name="Ruckert C."/>
        </authorList>
    </citation>
    <scope>NUCLEOTIDE SEQUENCE</scope>
    <source>
        <strain evidence="1">CGMCC 1.15533</strain>
    </source>
</reference>
<dbReference type="Pfam" id="PF08820">
    <property type="entry name" value="DUF1803"/>
    <property type="match status" value="1"/>
</dbReference>
<organism evidence="1 2">
    <name type="scientific">Streptococcus himalayensis</name>
    <dbReference type="NCBI Taxonomy" id="1888195"/>
    <lineage>
        <taxon>Bacteria</taxon>
        <taxon>Bacillati</taxon>
        <taxon>Bacillota</taxon>
        <taxon>Bacilli</taxon>
        <taxon>Lactobacillales</taxon>
        <taxon>Streptococcaceae</taxon>
        <taxon>Streptococcus</taxon>
    </lineage>
</organism>
<dbReference type="AlphaFoldDB" id="A0A917A6X0"/>
<proteinExistence type="predicted"/>
<evidence type="ECO:0000313" key="2">
    <source>
        <dbReference type="Proteomes" id="UP000660801"/>
    </source>
</evidence>
<protein>
    <recommendedName>
        <fullName evidence="3">DUF1803 domain-containing protein</fullName>
    </recommendedName>
</protein>
<sequence>MIEIINPSRVTKHSFFSNILAYLDQHEDVILRDIKREFADVPHLDRLLEQYITKGLIKRENKRYCLTLPFLESLDEVQLDQELFIRSDSPLYPKLEKMVFQTEIRNQTNEVIIEEPTTIFRDSLTLSNYFYKLNHGYPLSPEQEPLYAVLGDVNPEYALKYMTTFLLKFVKKDQVPQKRRDIFVDSLVLLGYIAPNQEGKYELQMGLDKEELRFYTL</sequence>
<reference evidence="1" key="2">
    <citation type="submission" date="2020-09" db="EMBL/GenBank/DDBJ databases">
        <authorList>
            <person name="Sun Q."/>
            <person name="Zhou Y."/>
        </authorList>
    </citation>
    <scope>NUCLEOTIDE SEQUENCE</scope>
    <source>
        <strain evidence="1">CGMCC 1.15533</strain>
    </source>
</reference>